<protein>
    <recommendedName>
        <fullName evidence="3">Fibronectin type-III domain-containing protein</fullName>
    </recommendedName>
</protein>
<dbReference type="InterPro" id="IPR036116">
    <property type="entry name" value="FN3_sf"/>
</dbReference>
<dbReference type="Gene3D" id="2.60.40.10">
    <property type="entry name" value="Immunoglobulins"/>
    <property type="match status" value="2"/>
</dbReference>
<keyword evidence="5" id="KW-1185">Reference proteome</keyword>
<sequence length="708" mass="73846">MRVRRGRRTFASLIGLLVVAGGLAVFEGGASAAAYSGPWSVTLSREGSGANLVFDETNAVLTNSSTSNLVNLDVSGGGSSYDFEFQAPDKAAMAAGWYPDAQRYPFQEAGRPGMSVAGGCNEVTGSFEVRDIAWSSGTLTKLWLLYEHHCEGGEKADFGEIRFGMPTASTDVEPHALHWPDTYPGGQSKVVPVLVRQRGTSAGSVSAVALEGANPQDFAIRTDECTGQTLDEGQSCLVNVRFAPQAPGPRTAVLRITTNARTIRVPLDGLGVAGTTDWSMQSDSGDYIGGGKTYHYTTDTDIVAFSGSRTLVSGGVDAANGDSWGATFVPAQGDILVQGNTYPDAHRYPFNGTGAGMNVSGEGRGCNKLVGDFTADQVGFTSTGTLDRLDLTFEQHCEEGTPALHGRLRYRARADYTAPARVTNATATRTSGTTAHLTWSNPADADRAGTVVRYLPDTSAPPTDPTAGHLAYTGNGTSVDLSGLASGRTYSVGIFTYDSTGNVSSARVVTIPGSYAPTLSFTTSATSLTYGGAVTMSGRLTDPQGGALPSIPVHVQYRSLGSSAWKTLVSGTTSSTGQITASIKPSATRDFRLLSDASEQYASATSPVVRVNVAQKVTAASDKSSILLGQTLTITGSVAPSHAGGTVLLQAYYSGAWHTVKSATLSSSSTYSVSYKPSSKGSKPFRVYRSADTDHLANVSPSLTVTVG</sequence>
<dbReference type="AlphaFoldDB" id="A0A1H1P7F0"/>
<evidence type="ECO:0000313" key="5">
    <source>
        <dbReference type="Proteomes" id="UP000198983"/>
    </source>
</evidence>
<name>A0A1H1P7F0_9ACTN</name>
<dbReference type="STRING" id="117157.SAMN04489717_1524"/>
<dbReference type="InterPro" id="IPR003961">
    <property type="entry name" value="FN3_dom"/>
</dbReference>
<gene>
    <name evidence="4" type="ORF">SAMN04489717_1524</name>
</gene>
<keyword evidence="1" id="KW-0326">Glycosidase</keyword>
<organism evidence="4 5">
    <name type="scientific">Actinopolymorpha singaporensis</name>
    <dbReference type="NCBI Taxonomy" id="117157"/>
    <lineage>
        <taxon>Bacteria</taxon>
        <taxon>Bacillati</taxon>
        <taxon>Actinomycetota</taxon>
        <taxon>Actinomycetes</taxon>
        <taxon>Propionibacteriales</taxon>
        <taxon>Actinopolymorphaceae</taxon>
        <taxon>Actinopolymorpha</taxon>
    </lineage>
</organism>
<dbReference type="SMART" id="SM00060">
    <property type="entry name" value="FN3"/>
    <property type="match status" value="1"/>
</dbReference>
<dbReference type="GO" id="GO:0016798">
    <property type="term" value="F:hydrolase activity, acting on glycosyl bonds"/>
    <property type="evidence" value="ECO:0007669"/>
    <property type="project" value="UniProtKB-KW"/>
</dbReference>
<dbReference type="SUPFAM" id="SSF49265">
    <property type="entry name" value="Fibronectin type III"/>
    <property type="match status" value="1"/>
</dbReference>
<keyword evidence="2" id="KW-0119">Carbohydrate metabolism</keyword>
<dbReference type="InterPro" id="IPR013783">
    <property type="entry name" value="Ig-like_fold"/>
</dbReference>
<feature type="domain" description="Fibronectin type-III" evidence="3">
    <location>
        <begin position="418"/>
        <end position="526"/>
    </location>
</feature>
<evidence type="ECO:0000313" key="4">
    <source>
        <dbReference type="EMBL" id="SDS07196.1"/>
    </source>
</evidence>
<proteinExistence type="predicted"/>
<dbReference type="CDD" id="cd00063">
    <property type="entry name" value="FN3"/>
    <property type="match status" value="1"/>
</dbReference>
<evidence type="ECO:0000259" key="3">
    <source>
        <dbReference type="PROSITE" id="PS50853"/>
    </source>
</evidence>
<keyword evidence="1" id="KW-0378">Hydrolase</keyword>
<dbReference type="EMBL" id="LT629732">
    <property type="protein sequence ID" value="SDS07196.1"/>
    <property type="molecule type" value="Genomic_DNA"/>
</dbReference>
<keyword evidence="2" id="KW-0624">Polysaccharide degradation</keyword>
<accession>A0A1H1P7F0</accession>
<dbReference type="GO" id="GO:0000272">
    <property type="term" value="P:polysaccharide catabolic process"/>
    <property type="evidence" value="ECO:0007669"/>
    <property type="project" value="UniProtKB-KW"/>
</dbReference>
<reference evidence="4 5" key="1">
    <citation type="submission" date="2016-10" db="EMBL/GenBank/DDBJ databases">
        <authorList>
            <person name="de Groot N.N."/>
        </authorList>
    </citation>
    <scope>NUCLEOTIDE SEQUENCE [LARGE SCALE GENOMIC DNA]</scope>
    <source>
        <strain evidence="4 5">DSM 22024</strain>
    </source>
</reference>
<dbReference type="PROSITE" id="PS50853">
    <property type="entry name" value="FN3"/>
    <property type="match status" value="1"/>
</dbReference>
<evidence type="ECO:0000256" key="1">
    <source>
        <dbReference type="ARBA" id="ARBA00023295"/>
    </source>
</evidence>
<evidence type="ECO:0000256" key="2">
    <source>
        <dbReference type="ARBA" id="ARBA00023326"/>
    </source>
</evidence>
<dbReference type="Pfam" id="PF00041">
    <property type="entry name" value="fn3"/>
    <property type="match status" value="1"/>
</dbReference>
<dbReference type="Proteomes" id="UP000198983">
    <property type="component" value="Chromosome I"/>
</dbReference>